<organism evidence="1 2">
    <name type="scientific">Candidatus Giovannonibacteria bacterium RIFCSPHIGHO2_02_43_13</name>
    <dbReference type="NCBI Taxonomy" id="1798330"/>
    <lineage>
        <taxon>Bacteria</taxon>
        <taxon>Candidatus Giovannoniibacteriota</taxon>
    </lineage>
</organism>
<sequence length="86" mass="9987">MKIFLCPLCKYEARMASKYGRDLVFCRTCNIYWGESAVHISDTLKSPLLKHVFDPKIKYPEPMHTKSDKFWYAFSALLVLIAALLI</sequence>
<comment type="caution">
    <text evidence="1">The sequence shown here is derived from an EMBL/GenBank/DDBJ whole genome shotgun (WGS) entry which is preliminary data.</text>
</comment>
<dbReference type="AlphaFoldDB" id="A0A1F5WUW5"/>
<proteinExistence type="predicted"/>
<dbReference type="EMBL" id="MFHI01000002">
    <property type="protein sequence ID" value="OGF79439.1"/>
    <property type="molecule type" value="Genomic_DNA"/>
</dbReference>
<dbReference type="Proteomes" id="UP000178425">
    <property type="component" value="Unassembled WGS sequence"/>
</dbReference>
<evidence type="ECO:0008006" key="3">
    <source>
        <dbReference type="Google" id="ProtNLM"/>
    </source>
</evidence>
<gene>
    <name evidence="1" type="ORF">A2W54_01690</name>
</gene>
<protein>
    <recommendedName>
        <fullName evidence="3">Transcription factor zinc-finger domain-containing protein</fullName>
    </recommendedName>
</protein>
<reference evidence="1 2" key="1">
    <citation type="journal article" date="2016" name="Nat. Commun.">
        <title>Thousands of microbial genomes shed light on interconnected biogeochemical processes in an aquifer system.</title>
        <authorList>
            <person name="Anantharaman K."/>
            <person name="Brown C.T."/>
            <person name="Hug L.A."/>
            <person name="Sharon I."/>
            <person name="Castelle C.J."/>
            <person name="Probst A.J."/>
            <person name="Thomas B.C."/>
            <person name="Singh A."/>
            <person name="Wilkins M.J."/>
            <person name="Karaoz U."/>
            <person name="Brodie E.L."/>
            <person name="Williams K.H."/>
            <person name="Hubbard S.S."/>
            <person name="Banfield J.F."/>
        </authorList>
    </citation>
    <scope>NUCLEOTIDE SEQUENCE [LARGE SCALE GENOMIC DNA]</scope>
</reference>
<evidence type="ECO:0000313" key="1">
    <source>
        <dbReference type="EMBL" id="OGF79439.1"/>
    </source>
</evidence>
<evidence type="ECO:0000313" key="2">
    <source>
        <dbReference type="Proteomes" id="UP000178425"/>
    </source>
</evidence>
<name>A0A1F5WUW5_9BACT</name>
<accession>A0A1F5WUW5</accession>